<accession>A0A1G5GD43</accession>
<dbReference type="PROSITE" id="PS51782">
    <property type="entry name" value="LYSM"/>
    <property type="match status" value="4"/>
</dbReference>
<organism evidence="2 3">
    <name type="scientific">Alkaliphilus peptidifermentans DSM 18978</name>
    <dbReference type="NCBI Taxonomy" id="1120976"/>
    <lineage>
        <taxon>Bacteria</taxon>
        <taxon>Bacillati</taxon>
        <taxon>Bacillota</taxon>
        <taxon>Clostridia</taxon>
        <taxon>Peptostreptococcales</taxon>
        <taxon>Natronincolaceae</taxon>
        <taxon>Alkaliphilus</taxon>
    </lineage>
</organism>
<evidence type="ECO:0000313" key="3">
    <source>
        <dbReference type="Proteomes" id="UP000198636"/>
    </source>
</evidence>
<dbReference type="GO" id="GO:0008932">
    <property type="term" value="F:lytic endotransglycosylase activity"/>
    <property type="evidence" value="ECO:0007669"/>
    <property type="project" value="TreeGrafter"/>
</dbReference>
<dbReference type="InterPro" id="IPR018392">
    <property type="entry name" value="LysM"/>
</dbReference>
<proteinExistence type="predicted"/>
<feature type="domain" description="LysM" evidence="1">
    <location>
        <begin position="31"/>
        <end position="76"/>
    </location>
</feature>
<feature type="domain" description="LysM" evidence="1">
    <location>
        <begin position="200"/>
        <end position="244"/>
    </location>
</feature>
<dbReference type="CDD" id="cd00118">
    <property type="entry name" value="LysM"/>
    <property type="match status" value="4"/>
</dbReference>
<feature type="domain" description="LysM" evidence="1">
    <location>
        <begin position="134"/>
        <end position="178"/>
    </location>
</feature>
<sequence>MNNKLRKWIVGTTLVTSIFSVSTISTFGNQEVHLVSNGDTLWKISQKYNITMNDIYRLNPKYNNDSTLFVGDKVNISSSQSHVVVKGDTPWKISQAYKVDLNQLLRINGLSSNSEIYPGQRILIPSSTNNNNGWSYTVVRNDTPWTISQKFSVSFSNLLAMNGLKEGDHIYVGQKILVPNETVKKPVQNTLPTANKKSFITHTVVRGDDLWNISIKYGIPFHELLQVNGLRDNHVINIGDKLTVPVYEIAIKETPGPQYGELLDWWTEAQYVLPIGKVFDVVDFNTGKKWTMKRTIGANHADVEPLTSRDAAIMKEVWGGSYSWNRRPVIVEIDNRRLAASASSMPHDIQYINNNNFSGHADLYFGNSTRHVDGKADSLHQSNIEIAAGIKK</sequence>
<dbReference type="OrthoDB" id="529831at2"/>
<name>A0A1G5GD43_9FIRM</name>
<dbReference type="RefSeq" id="WP_091542092.1">
    <property type="nucleotide sequence ID" value="NZ_FMUS01000009.1"/>
</dbReference>
<dbReference type="AlphaFoldDB" id="A0A1G5GD43"/>
<dbReference type="InterPro" id="IPR036779">
    <property type="entry name" value="LysM_dom_sf"/>
</dbReference>
<dbReference type="EMBL" id="FMUS01000009">
    <property type="protein sequence ID" value="SCY48628.1"/>
    <property type="molecule type" value="Genomic_DNA"/>
</dbReference>
<gene>
    <name evidence="2" type="ORF">SAMN03080606_01623</name>
</gene>
<reference evidence="2 3" key="1">
    <citation type="submission" date="2016-10" db="EMBL/GenBank/DDBJ databases">
        <authorList>
            <person name="de Groot N.N."/>
        </authorList>
    </citation>
    <scope>NUCLEOTIDE SEQUENCE [LARGE SCALE GENOMIC DNA]</scope>
    <source>
        <strain evidence="2 3">DSM 18978</strain>
    </source>
</reference>
<protein>
    <submittedName>
        <fullName evidence="2">LysM repeat-containing protein</fullName>
    </submittedName>
</protein>
<dbReference type="PANTHER" id="PTHR33734">
    <property type="entry name" value="LYSM DOMAIN-CONTAINING GPI-ANCHORED PROTEIN 2"/>
    <property type="match status" value="1"/>
</dbReference>
<dbReference type="Pfam" id="PF01476">
    <property type="entry name" value="LysM"/>
    <property type="match status" value="4"/>
</dbReference>
<evidence type="ECO:0000313" key="2">
    <source>
        <dbReference type="EMBL" id="SCY48628.1"/>
    </source>
</evidence>
<dbReference type="SUPFAM" id="SSF54106">
    <property type="entry name" value="LysM domain"/>
    <property type="match status" value="4"/>
</dbReference>
<dbReference type="Proteomes" id="UP000198636">
    <property type="component" value="Unassembled WGS sequence"/>
</dbReference>
<keyword evidence="3" id="KW-1185">Reference proteome</keyword>
<dbReference type="SMART" id="SM00257">
    <property type="entry name" value="LysM"/>
    <property type="match status" value="4"/>
</dbReference>
<feature type="domain" description="LysM" evidence="1">
    <location>
        <begin position="80"/>
        <end position="124"/>
    </location>
</feature>
<dbReference type="STRING" id="1120976.SAMN03080606_01623"/>
<dbReference type="PANTHER" id="PTHR33734:SF22">
    <property type="entry name" value="MEMBRANE-BOUND LYTIC MUREIN TRANSGLYCOSYLASE D"/>
    <property type="match status" value="1"/>
</dbReference>
<evidence type="ECO:0000259" key="1">
    <source>
        <dbReference type="PROSITE" id="PS51782"/>
    </source>
</evidence>
<dbReference type="Gene3D" id="3.10.350.10">
    <property type="entry name" value="LysM domain"/>
    <property type="match status" value="4"/>
</dbReference>